<keyword evidence="4" id="KW-1185">Reference proteome</keyword>
<comment type="caution">
    <text evidence="3">The sequence shown here is derived from an EMBL/GenBank/DDBJ whole genome shotgun (WGS) entry which is preliminary data.</text>
</comment>
<dbReference type="EMBL" id="JMCB01000024">
    <property type="protein sequence ID" value="KFE61919.1"/>
    <property type="molecule type" value="Genomic_DNA"/>
</dbReference>
<evidence type="ECO:0000313" key="4">
    <source>
        <dbReference type="Proteomes" id="UP000028725"/>
    </source>
</evidence>
<dbReference type="OrthoDB" id="5525562at2"/>
<gene>
    <name evidence="3" type="ORF">DB31_4362</name>
</gene>
<feature type="chain" id="PRO_5001799179" evidence="2">
    <location>
        <begin position="22"/>
        <end position="221"/>
    </location>
</feature>
<keyword evidence="2" id="KW-0732">Signal</keyword>
<reference evidence="3 4" key="1">
    <citation type="submission" date="2014-04" db="EMBL/GenBank/DDBJ databases">
        <title>Genome assembly of Hyalangium minutum DSM 14724.</title>
        <authorList>
            <person name="Sharma G."/>
            <person name="Subramanian S."/>
        </authorList>
    </citation>
    <scope>NUCLEOTIDE SEQUENCE [LARGE SCALE GENOMIC DNA]</scope>
    <source>
        <strain evidence="3 4">DSM 14724</strain>
    </source>
</reference>
<feature type="signal peptide" evidence="2">
    <location>
        <begin position="1"/>
        <end position="21"/>
    </location>
</feature>
<accession>A0A085W2K6</accession>
<feature type="region of interest" description="Disordered" evidence="1">
    <location>
        <begin position="78"/>
        <end position="113"/>
    </location>
</feature>
<evidence type="ECO:0000256" key="2">
    <source>
        <dbReference type="SAM" id="SignalP"/>
    </source>
</evidence>
<dbReference type="RefSeq" id="WP_044198131.1">
    <property type="nucleotide sequence ID" value="NZ_JMCB01000024.1"/>
</dbReference>
<dbReference type="STRING" id="394096.DB31_4362"/>
<organism evidence="3 4">
    <name type="scientific">Hyalangium minutum</name>
    <dbReference type="NCBI Taxonomy" id="394096"/>
    <lineage>
        <taxon>Bacteria</taxon>
        <taxon>Pseudomonadati</taxon>
        <taxon>Myxococcota</taxon>
        <taxon>Myxococcia</taxon>
        <taxon>Myxococcales</taxon>
        <taxon>Cystobacterineae</taxon>
        <taxon>Archangiaceae</taxon>
        <taxon>Hyalangium</taxon>
    </lineage>
</organism>
<sequence length="221" mass="24130">MKQIVRAVLVSSLFASSAALAQGVNMNIQVDEDGNPTSANIQVQGMDENGAGANVRVHGSTTTTTTTTTTRTRVRNGVKTEESFTETESGPAHARPMPPPPSEPAFRDCGTGRDPGCTMTRDGKYAMDGETWKGFYQSLKSQSNEISREEMAEKMLKRNYITAAQLGMLLDLFNNEITRLDVAKNAANHVVNPQHALGFSSKWRNSISAEEYTDLISEQQP</sequence>
<proteinExistence type="predicted"/>
<dbReference type="Proteomes" id="UP000028725">
    <property type="component" value="Unassembled WGS sequence"/>
</dbReference>
<dbReference type="PATRIC" id="fig|394096.3.peg.8095"/>
<dbReference type="AlphaFoldDB" id="A0A085W2K6"/>
<protein>
    <submittedName>
        <fullName evidence="3">Uncharacterized protein</fullName>
    </submittedName>
</protein>
<name>A0A085W2K6_9BACT</name>
<evidence type="ECO:0000256" key="1">
    <source>
        <dbReference type="SAM" id="MobiDB-lite"/>
    </source>
</evidence>
<evidence type="ECO:0000313" key="3">
    <source>
        <dbReference type="EMBL" id="KFE61919.1"/>
    </source>
</evidence>